<sequence>MSSKFESSFPRRRPSETGGGVHGASARGSNTSLADLVDSRLGSPIGSLQYDMGPSLEDGYKDEIWGSNSYSETASTFSVPQVSLDVPVVPSLGLVDDPMHYLKNQEIVVVSKLLETIENHRRNLQKGSKRVKRDRQSLLSLFAELNQIHQAMKEIYTTEKHNKSAVLNNFQRWETKKGQLFSKIDEIQNNTVEGATYKTLLTESNKINSEIKQLEEKLQSMKQKQKQVNQQLRESKSLLDIKLNTYYDSLNQLESKEFVEMEALQSTKLIQKQFNPVTIIENFNLQLNALTDLIHVAESKETSFHECSVYLTDAFETLSSLEESLKAIISDTIPEKTDLLLKQLDVALDALTQRRDQAKKSHLDYIQAILTDEITAIQNTISTIKGEEPKELKEPKPILKPSFSNSTMHSLSSSSPLPIKPAYSLPIASTSDVTAGTSGPEKYVHAKTAIQNSKGEKRD</sequence>
<reference evidence="3" key="2">
    <citation type="submission" date="2021-01" db="EMBL/GenBank/DDBJ databases">
        <authorList>
            <person name="Schikora-Tamarit M.A."/>
        </authorList>
    </citation>
    <scope>NUCLEOTIDE SEQUENCE</scope>
    <source>
        <strain evidence="3">CBS6075</strain>
    </source>
</reference>
<dbReference type="AlphaFoldDB" id="A0A9P8PAR8"/>
<dbReference type="RefSeq" id="XP_046062554.1">
    <property type="nucleotide sequence ID" value="XM_046202704.1"/>
</dbReference>
<feature type="region of interest" description="Disordered" evidence="2">
    <location>
        <begin position="431"/>
        <end position="459"/>
    </location>
</feature>
<dbReference type="Proteomes" id="UP000769157">
    <property type="component" value="Unassembled WGS sequence"/>
</dbReference>
<evidence type="ECO:0000256" key="2">
    <source>
        <dbReference type="SAM" id="MobiDB-lite"/>
    </source>
</evidence>
<feature type="region of interest" description="Disordered" evidence="2">
    <location>
        <begin position="1"/>
        <end position="31"/>
    </location>
</feature>
<evidence type="ECO:0000313" key="4">
    <source>
        <dbReference type="Proteomes" id="UP000769157"/>
    </source>
</evidence>
<dbReference type="GeneID" id="70233861"/>
<evidence type="ECO:0000256" key="1">
    <source>
        <dbReference type="SAM" id="Coils"/>
    </source>
</evidence>
<evidence type="ECO:0000313" key="3">
    <source>
        <dbReference type="EMBL" id="KAH3668140.1"/>
    </source>
</evidence>
<reference evidence="3" key="1">
    <citation type="journal article" date="2021" name="Open Biol.">
        <title>Shared evolutionary footprints suggest mitochondrial oxidative damage underlies multiple complex I losses in fungi.</title>
        <authorList>
            <person name="Schikora-Tamarit M.A."/>
            <person name="Marcet-Houben M."/>
            <person name="Nosek J."/>
            <person name="Gabaldon T."/>
        </authorList>
    </citation>
    <scope>NUCLEOTIDE SEQUENCE</scope>
    <source>
        <strain evidence="3">CBS6075</strain>
    </source>
</reference>
<name>A0A9P8PAR8_9ASCO</name>
<proteinExistence type="predicted"/>
<keyword evidence="1" id="KW-0175">Coiled coil</keyword>
<gene>
    <name evidence="3" type="ORF">OGAPHI_001894</name>
</gene>
<protein>
    <submittedName>
        <fullName evidence="3">Uncharacterized protein</fullName>
    </submittedName>
</protein>
<accession>A0A9P8PAR8</accession>
<organism evidence="3 4">
    <name type="scientific">Ogataea philodendri</name>
    <dbReference type="NCBI Taxonomy" id="1378263"/>
    <lineage>
        <taxon>Eukaryota</taxon>
        <taxon>Fungi</taxon>
        <taxon>Dikarya</taxon>
        <taxon>Ascomycota</taxon>
        <taxon>Saccharomycotina</taxon>
        <taxon>Pichiomycetes</taxon>
        <taxon>Pichiales</taxon>
        <taxon>Pichiaceae</taxon>
        <taxon>Ogataea</taxon>
    </lineage>
</organism>
<comment type="caution">
    <text evidence="3">The sequence shown here is derived from an EMBL/GenBank/DDBJ whole genome shotgun (WGS) entry which is preliminary data.</text>
</comment>
<dbReference type="EMBL" id="JAEUBE010000158">
    <property type="protein sequence ID" value="KAH3668140.1"/>
    <property type="molecule type" value="Genomic_DNA"/>
</dbReference>
<dbReference type="OrthoDB" id="3993941at2759"/>
<feature type="coiled-coil region" evidence="1">
    <location>
        <begin position="197"/>
        <end position="238"/>
    </location>
</feature>
<keyword evidence="4" id="KW-1185">Reference proteome</keyword>